<comment type="caution">
    <text evidence="11">The sequence shown here is derived from an EMBL/GenBank/DDBJ whole genome shotgun (WGS) entry which is preliminary data.</text>
</comment>
<comment type="similarity">
    <text evidence="4">Belongs to the mannose-6-phosphate isomerase type 1 family.</text>
</comment>
<dbReference type="PANTHER" id="PTHR10309">
    <property type="entry name" value="MANNOSE-6-PHOSPHATE ISOMERASE"/>
    <property type="match status" value="1"/>
</dbReference>
<dbReference type="InterPro" id="IPR018050">
    <property type="entry name" value="Pmannose_isomerase-type1_CS"/>
</dbReference>
<name>A0A118K011_CYNCS</name>
<sequence length="593" mass="64930">MVMEVNEKHDGDLVRLKCSVKEYDWGRIGLDSLVARLFLRNCNDKIEESKHYAEFWMGTHASGPSFIAEEKGVGNVSLKSWISKNPEVLGDTVVDKWGIDLPFMFKVLSVAQALSIQAHPDKELAGLLHTLKSNVYKDANHKPEMVLALTEFEALCGFISFEELETVLESVPEIMEVVGGAYADEVLPVNEEAKEAQFLRSIFIKLMSAGSKVVSVAVSKLINRLDKENKVPKYMSLALLMLCLDHISSREDGKDDEGLDVFLQLQEESMRRSTAGGVTGLKERIDEAAPRFLVQVFVSRFRVLSLRLLVGPPSSPSLWQPIGNMVVIGYPTSVLGDIAPDDNSFFSSNQTRQLTSKEELALKLEKQYPDDIGVIASFLFNHVRLNPGEALYVASNEIHAYVGGECVECMATSDNVVRAGLTPKNRDVKILCSMLTYKQGPPEILKGVPVNAYTKRYNPPFEEFEVDRCMLDQGASVVFPAVPGPSIFLVLSGQGSMYTSVSSPSPSSPSSSLFSSPSSSTTSSSLSSPSSSLSSPFSSLSLSSPSLSPYEDTVHGGDVLFVPANTEVHVSTESELHLYRAGVNHMLFSKTSM</sequence>
<keyword evidence="7" id="KW-0862">Zinc</keyword>
<comment type="cofactor">
    <cofactor evidence="2">
        <name>Zn(2+)</name>
        <dbReference type="ChEBI" id="CHEBI:29105"/>
    </cofactor>
</comment>
<dbReference type="SUPFAM" id="SSF51182">
    <property type="entry name" value="RmlC-like cupins"/>
    <property type="match status" value="1"/>
</dbReference>
<reference evidence="11 12" key="1">
    <citation type="journal article" date="2016" name="Sci. Rep.">
        <title>The genome sequence of the outbreeding globe artichoke constructed de novo incorporating a phase-aware low-pass sequencing strategy of F1 progeny.</title>
        <authorList>
            <person name="Scaglione D."/>
            <person name="Reyes-Chin-Wo S."/>
            <person name="Acquadro A."/>
            <person name="Froenicke L."/>
            <person name="Portis E."/>
            <person name="Beitel C."/>
            <person name="Tirone M."/>
            <person name="Mauro R."/>
            <person name="Lo Monaco A."/>
            <person name="Mauromicale G."/>
            <person name="Faccioli P."/>
            <person name="Cattivelli L."/>
            <person name="Rieseberg L."/>
            <person name="Michelmore R."/>
            <person name="Lanteri S."/>
        </authorList>
    </citation>
    <scope>NUCLEOTIDE SEQUENCE [LARGE SCALE GENOMIC DNA]</scope>
    <source>
        <strain evidence="11">2C</strain>
    </source>
</reference>
<dbReference type="PRINTS" id="PR00714">
    <property type="entry name" value="MAN6PISMRASE"/>
</dbReference>
<evidence type="ECO:0000259" key="10">
    <source>
        <dbReference type="Pfam" id="PF20511"/>
    </source>
</evidence>
<proteinExistence type="inferred from homology"/>
<evidence type="ECO:0000256" key="5">
    <source>
        <dbReference type="ARBA" id="ARBA00011956"/>
    </source>
</evidence>
<dbReference type="GO" id="GO:0009298">
    <property type="term" value="P:GDP-mannose biosynthetic process"/>
    <property type="evidence" value="ECO:0007669"/>
    <property type="project" value="UniProtKB-UniPathway"/>
</dbReference>
<feature type="domain" description="Phosphomannose isomerase type I catalytic" evidence="10">
    <location>
        <begin position="13"/>
        <end position="158"/>
    </location>
</feature>
<dbReference type="InterPro" id="IPR046457">
    <property type="entry name" value="PMI_typeI_cat"/>
</dbReference>
<dbReference type="EC" id="5.3.1.8" evidence="5"/>
<keyword evidence="6" id="KW-0479">Metal-binding</keyword>
<evidence type="ECO:0000256" key="8">
    <source>
        <dbReference type="ARBA" id="ARBA00023235"/>
    </source>
</evidence>
<feature type="compositionally biased region" description="Low complexity" evidence="9">
    <location>
        <begin position="502"/>
        <end position="537"/>
    </location>
</feature>
<organism evidence="11 12">
    <name type="scientific">Cynara cardunculus var. scolymus</name>
    <name type="common">Globe artichoke</name>
    <name type="synonym">Cynara scolymus</name>
    <dbReference type="NCBI Taxonomy" id="59895"/>
    <lineage>
        <taxon>Eukaryota</taxon>
        <taxon>Viridiplantae</taxon>
        <taxon>Streptophyta</taxon>
        <taxon>Embryophyta</taxon>
        <taxon>Tracheophyta</taxon>
        <taxon>Spermatophyta</taxon>
        <taxon>Magnoliopsida</taxon>
        <taxon>eudicotyledons</taxon>
        <taxon>Gunneridae</taxon>
        <taxon>Pentapetalae</taxon>
        <taxon>asterids</taxon>
        <taxon>campanulids</taxon>
        <taxon>Asterales</taxon>
        <taxon>Asteraceae</taxon>
        <taxon>Carduoideae</taxon>
        <taxon>Cardueae</taxon>
        <taxon>Carduinae</taxon>
        <taxon>Cynara</taxon>
    </lineage>
</organism>
<evidence type="ECO:0000313" key="11">
    <source>
        <dbReference type="EMBL" id="KVI00150.1"/>
    </source>
</evidence>
<dbReference type="UniPathway" id="UPA00126">
    <property type="reaction ID" value="UER00423"/>
</dbReference>
<accession>A0A118K011</accession>
<dbReference type="PROSITE" id="PS00965">
    <property type="entry name" value="PMI_I_1"/>
    <property type="match status" value="1"/>
</dbReference>
<evidence type="ECO:0000256" key="1">
    <source>
        <dbReference type="ARBA" id="ARBA00000757"/>
    </source>
</evidence>
<dbReference type="Gramene" id="KVI00150">
    <property type="protein sequence ID" value="KVI00150"/>
    <property type="gene ID" value="Ccrd_021638"/>
</dbReference>
<dbReference type="GO" id="GO:0005975">
    <property type="term" value="P:carbohydrate metabolic process"/>
    <property type="evidence" value="ECO:0007669"/>
    <property type="project" value="InterPro"/>
</dbReference>
<evidence type="ECO:0000256" key="4">
    <source>
        <dbReference type="ARBA" id="ARBA00010772"/>
    </source>
</evidence>
<dbReference type="AlphaFoldDB" id="A0A118K011"/>
<evidence type="ECO:0000256" key="7">
    <source>
        <dbReference type="ARBA" id="ARBA00022833"/>
    </source>
</evidence>
<dbReference type="Pfam" id="PF20511">
    <property type="entry name" value="PMI_typeI_cat"/>
    <property type="match status" value="1"/>
</dbReference>
<protein>
    <recommendedName>
        <fullName evidence="5">mannose-6-phosphate isomerase</fullName>
        <ecNumber evidence="5">5.3.1.8</ecNumber>
    </recommendedName>
</protein>
<evidence type="ECO:0000256" key="3">
    <source>
        <dbReference type="ARBA" id="ARBA00004666"/>
    </source>
</evidence>
<dbReference type="Gene3D" id="2.60.120.10">
    <property type="entry name" value="Jelly Rolls"/>
    <property type="match status" value="3"/>
</dbReference>
<feature type="region of interest" description="Disordered" evidence="9">
    <location>
        <begin position="500"/>
        <end position="537"/>
    </location>
</feature>
<dbReference type="PROSITE" id="PS00966">
    <property type="entry name" value="PMI_I_2"/>
    <property type="match status" value="1"/>
</dbReference>
<dbReference type="InterPro" id="IPR011051">
    <property type="entry name" value="RmlC_Cupin_sf"/>
</dbReference>
<evidence type="ECO:0000256" key="6">
    <source>
        <dbReference type="ARBA" id="ARBA00022723"/>
    </source>
</evidence>
<dbReference type="OMA" id="EFAACIS"/>
<dbReference type="InterPro" id="IPR001250">
    <property type="entry name" value="Man6P_Isoase-1"/>
</dbReference>
<dbReference type="PANTHER" id="PTHR10309:SF0">
    <property type="entry name" value="MANNOSE-6-PHOSPHATE ISOMERASE"/>
    <property type="match status" value="1"/>
</dbReference>
<evidence type="ECO:0000256" key="9">
    <source>
        <dbReference type="SAM" id="MobiDB-lite"/>
    </source>
</evidence>
<dbReference type="GO" id="GO:0005829">
    <property type="term" value="C:cytosol"/>
    <property type="evidence" value="ECO:0007669"/>
    <property type="project" value="TreeGrafter"/>
</dbReference>
<dbReference type="EMBL" id="LEKV01003398">
    <property type="protein sequence ID" value="KVI00150.1"/>
    <property type="molecule type" value="Genomic_DNA"/>
</dbReference>
<dbReference type="STRING" id="59895.A0A118K011"/>
<comment type="catalytic activity">
    <reaction evidence="1">
        <text>D-mannose 6-phosphate = D-fructose 6-phosphate</text>
        <dbReference type="Rhea" id="RHEA:12356"/>
        <dbReference type="ChEBI" id="CHEBI:58735"/>
        <dbReference type="ChEBI" id="CHEBI:61527"/>
        <dbReference type="EC" id="5.3.1.8"/>
    </reaction>
</comment>
<dbReference type="NCBIfam" id="TIGR00218">
    <property type="entry name" value="manA"/>
    <property type="match status" value="1"/>
</dbReference>
<comment type="pathway">
    <text evidence="3">Nucleotide-sugar biosynthesis; GDP-alpha-D-mannose biosynthesis; alpha-D-mannose 1-phosphate from D-fructose 6-phosphate: step 1/2.</text>
</comment>
<dbReference type="InterPro" id="IPR014710">
    <property type="entry name" value="RmlC-like_jellyroll"/>
</dbReference>
<keyword evidence="8 11" id="KW-0413">Isomerase</keyword>
<dbReference type="GO" id="GO:0004476">
    <property type="term" value="F:mannose-6-phosphate isomerase activity"/>
    <property type="evidence" value="ECO:0007669"/>
    <property type="project" value="UniProtKB-EC"/>
</dbReference>
<evidence type="ECO:0000256" key="2">
    <source>
        <dbReference type="ARBA" id="ARBA00001947"/>
    </source>
</evidence>
<evidence type="ECO:0000313" key="12">
    <source>
        <dbReference type="Proteomes" id="UP000243975"/>
    </source>
</evidence>
<gene>
    <name evidence="11" type="ORF">Ccrd_021638</name>
</gene>
<dbReference type="InterPro" id="IPR016305">
    <property type="entry name" value="Mannose-6-P_Isomerase"/>
</dbReference>
<dbReference type="CDD" id="cd07011">
    <property type="entry name" value="cupin_PMI_type_I_N"/>
    <property type="match status" value="1"/>
</dbReference>
<dbReference type="Proteomes" id="UP000243975">
    <property type="component" value="Unassembled WGS sequence"/>
</dbReference>
<dbReference type="GO" id="GO:0008270">
    <property type="term" value="F:zinc ion binding"/>
    <property type="evidence" value="ECO:0007669"/>
    <property type="project" value="InterPro"/>
</dbReference>
<keyword evidence="12" id="KW-1185">Reference proteome</keyword>